<evidence type="ECO:0000313" key="4">
    <source>
        <dbReference type="EMBL" id="GGO49795.1"/>
    </source>
</evidence>
<dbReference type="PROSITE" id="PS00166">
    <property type="entry name" value="ENOYL_COA_HYDRATASE"/>
    <property type="match status" value="1"/>
</dbReference>
<dbReference type="PANTHER" id="PTHR43149:SF1">
    <property type="entry name" value="DELTA(3,5)-DELTA(2,4)-DIENOYL-COA ISOMERASE, MITOCHONDRIAL"/>
    <property type="match status" value="1"/>
</dbReference>
<sequence>MASPDSGSSSPSGSAETGPIGLSGSGATAPVLDQDGVRLTIDGAVATVTLANAAKRNAQSPALWRALTEAGRVLPGSVRVVLLRGEGKSFSAGLDRQAFTPEGFEGEPSFLDLARGADDDLDAAIAEYQDAFTWWRRGDIVSIAAVQGHAIGAGFQLALACDLRVAADDAQFAMRETSLGLVPDLTGTHPLVSLVGYARALEICATGRFVQAAEAERIGLANLVVPGDQLDAAAQDLAAALLAAPRDAVIETKALLQGVTGRSYEEQRRAERAAQARRLRDLAGIGD</sequence>
<comment type="similarity">
    <text evidence="1 2">Belongs to the enoyl-CoA hydratase/isomerase family.</text>
</comment>
<comment type="caution">
    <text evidence="4">The sequence shown here is derived from an EMBL/GenBank/DDBJ whole genome shotgun (WGS) entry which is preliminary data.</text>
</comment>
<dbReference type="SUPFAM" id="SSF52096">
    <property type="entry name" value="ClpP/crotonase"/>
    <property type="match status" value="1"/>
</dbReference>
<name>A0ABQ2MDC1_9ACTN</name>
<evidence type="ECO:0000256" key="1">
    <source>
        <dbReference type="ARBA" id="ARBA00005254"/>
    </source>
</evidence>
<evidence type="ECO:0000256" key="2">
    <source>
        <dbReference type="RuleBase" id="RU003707"/>
    </source>
</evidence>
<reference evidence="5" key="1">
    <citation type="journal article" date="2019" name="Int. J. Syst. Evol. Microbiol.">
        <title>The Global Catalogue of Microorganisms (GCM) 10K type strain sequencing project: providing services to taxonomists for standard genome sequencing and annotation.</title>
        <authorList>
            <consortium name="The Broad Institute Genomics Platform"/>
            <consortium name="The Broad Institute Genome Sequencing Center for Infectious Disease"/>
            <person name="Wu L."/>
            <person name="Ma J."/>
        </authorList>
    </citation>
    <scope>NUCLEOTIDE SEQUENCE [LARGE SCALE GENOMIC DNA]</scope>
    <source>
        <strain evidence="5">CGMCC 4.7349</strain>
    </source>
</reference>
<dbReference type="InterPro" id="IPR045002">
    <property type="entry name" value="Ech1-like"/>
</dbReference>
<evidence type="ECO:0000256" key="3">
    <source>
        <dbReference type="SAM" id="MobiDB-lite"/>
    </source>
</evidence>
<keyword evidence="5" id="KW-1185">Reference proteome</keyword>
<evidence type="ECO:0000313" key="5">
    <source>
        <dbReference type="Proteomes" id="UP000656881"/>
    </source>
</evidence>
<dbReference type="InterPro" id="IPR029045">
    <property type="entry name" value="ClpP/crotonase-like_dom_sf"/>
</dbReference>
<dbReference type="RefSeq" id="WP_229697200.1">
    <property type="nucleotide sequence ID" value="NZ_BMNG01000011.1"/>
</dbReference>
<organism evidence="4 5">
    <name type="scientific">Streptomyces lasiicapitis</name>
    <dbReference type="NCBI Taxonomy" id="1923961"/>
    <lineage>
        <taxon>Bacteria</taxon>
        <taxon>Bacillati</taxon>
        <taxon>Actinomycetota</taxon>
        <taxon>Actinomycetes</taxon>
        <taxon>Kitasatosporales</taxon>
        <taxon>Streptomycetaceae</taxon>
        <taxon>Streptomyces</taxon>
    </lineage>
</organism>
<dbReference type="Proteomes" id="UP000656881">
    <property type="component" value="Unassembled WGS sequence"/>
</dbReference>
<dbReference type="Gene3D" id="3.90.226.10">
    <property type="entry name" value="2-enoyl-CoA Hydratase, Chain A, domain 1"/>
    <property type="match status" value="1"/>
</dbReference>
<proteinExistence type="inferred from homology"/>
<gene>
    <name evidence="4" type="ORF">GCM10012286_48570</name>
</gene>
<protein>
    <submittedName>
        <fullName evidence="4">Enoyl-CoA hydratase</fullName>
    </submittedName>
</protein>
<dbReference type="InterPro" id="IPR018376">
    <property type="entry name" value="Enoyl-CoA_hyd/isom_CS"/>
</dbReference>
<dbReference type="Pfam" id="PF00378">
    <property type="entry name" value="ECH_1"/>
    <property type="match status" value="1"/>
</dbReference>
<dbReference type="PANTHER" id="PTHR43149">
    <property type="entry name" value="ENOYL-COA HYDRATASE"/>
    <property type="match status" value="1"/>
</dbReference>
<dbReference type="CDD" id="cd06558">
    <property type="entry name" value="crotonase-like"/>
    <property type="match status" value="1"/>
</dbReference>
<feature type="compositionally biased region" description="Low complexity" evidence="3">
    <location>
        <begin position="1"/>
        <end position="14"/>
    </location>
</feature>
<dbReference type="InterPro" id="IPR001753">
    <property type="entry name" value="Enoyl-CoA_hydra/iso"/>
</dbReference>
<dbReference type="EMBL" id="BMNG01000011">
    <property type="protein sequence ID" value="GGO49795.1"/>
    <property type="molecule type" value="Genomic_DNA"/>
</dbReference>
<accession>A0ABQ2MDC1</accession>
<feature type="region of interest" description="Disordered" evidence="3">
    <location>
        <begin position="1"/>
        <end position="27"/>
    </location>
</feature>